<dbReference type="GO" id="GO:0000981">
    <property type="term" value="F:DNA-binding transcription factor activity, RNA polymerase II-specific"/>
    <property type="evidence" value="ECO:0007669"/>
    <property type="project" value="TreeGrafter"/>
</dbReference>
<keyword evidence="7" id="KW-0804">Transcription</keyword>
<dbReference type="Gene3D" id="1.10.10.60">
    <property type="entry name" value="Homeodomain-like"/>
    <property type="match status" value="1"/>
</dbReference>
<dbReference type="PROSITE" id="PS00034">
    <property type="entry name" value="PAIRED_1"/>
    <property type="match status" value="1"/>
</dbReference>
<evidence type="ECO:0000256" key="7">
    <source>
        <dbReference type="ARBA" id="ARBA00023163"/>
    </source>
</evidence>
<dbReference type="InterPro" id="IPR009057">
    <property type="entry name" value="Homeodomain-like_sf"/>
</dbReference>
<evidence type="ECO:0000256" key="3">
    <source>
        <dbReference type="ARBA" id="ARBA00022473"/>
    </source>
</evidence>
<name>A0A9Q1BF41_HOLLE</name>
<sequence length="413" mass="45215">MHAITMSMMMDLHSRRAPLPPGACKSHGGVNQLGGVFVNGRPLPDVVRQRIVNLAHSGVRPCDISRQLRVSHGCVSKILGRYYETGSIKPGVIGGSKPKVATPKVVSKIAEYKRQNPTMFAWEIRDRLLAEGVCDKDNVPSVSSINRIVRNKLGDKRPDEHENSLVTSASPPSTLIPISADGDRTGSSYSISGILGIAKDKRGEKLYQDCNVTSHERGSTIAEDEARKMMRANRATFSPHQIEAMEKAFDRSHYPDVYLREDVHSSEGNALPVHSNYHQPSEVNASNHNVTSGYQAGTLATVSNIKSESAYNIIPAHTQFPTTATSFTQYTGQGRDVSRPYTTQSQANFPTAASLVPPIVLPPTSTAYSATRDGDYSAQFSTMQYNPHPQFTSVPAGYNEWQRFSTPQSLISK</sequence>
<evidence type="ECO:0000256" key="8">
    <source>
        <dbReference type="ARBA" id="ARBA00023242"/>
    </source>
</evidence>
<dbReference type="InterPro" id="IPR036388">
    <property type="entry name" value="WH-like_DNA-bd_sf"/>
</dbReference>
<reference evidence="12" key="1">
    <citation type="submission" date="2021-10" db="EMBL/GenBank/DDBJ databases">
        <title>Tropical sea cucumber genome reveals ecological adaptation and Cuvierian tubules defense mechanism.</title>
        <authorList>
            <person name="Chen T."/>
        </authorList>
    </citation>
    <scope>NUCLEOTIDE SEQUENCE</scope>
    <source>
        <strain evidence="12">Nanhai2018</strain>
        <tissue evidence="12">Muscle</tissue>
    </source>
</reference>
<evidence type="ECO:0000256" key="5">
    <source>
        <dbReference type="ARBA" id="ARBA00023015"/>
    </source>
</evidence>
<dbReference type="EMBL" id="JAIZAY010000020">
    <property type="protein sequence ID" value="KAJ8022337.1"/>
    <property type="molecule type" value="Genomic_DNA"/>
</dbReference>
<proteinExistence type="inferred from homology"/>
<dbReference type="FunFam" id="1.10.10.10:FF:000013">
    <property type="entry name" value="Paired box 8 isoform 1"/>
    <property type="match status" value="1"/>
</dbReference>
<keyword evidence="5" id="KW-0805">Transcription regulation</keyword>
<keyword evidence="6 9" id="KW-0238">DNA-binding</keyword>
<evidence type="ECO:0000256" key="10">
    <source>
        <dbReference type="SAM" id="MobiDB-lite"/>
    </source>
</evidence>
<dbReference type="Gene3D" id="1.10.10.10">
    <property type="entry name" value="Winged helix-like DNA-binding domain superfamily/Winged helix DNA-binding domain"/>
    <property type="match status" value="2"/>
</dbReference>
<dbReference type="SUPFAM" id="SSF46689">
    <property type="entry name" value="Homeodomain-like"/>
    <property type="match status" value="2"/>
</dbReference>
<comment type="subcellular location">
    <subcellularLocation>
        <location evidence="1 9">Nucleus</location>
    </subcellularLocation>
</comment>
<dbReference type="AlphaFoldDB" id="A0A9Q1BF41"/>
<feature type="region of interest" description="Disordered" evidence="10">
    <location>
        <begin position="153"/>
        <end position="181"/>
    </location>
</feature>
<dbReference type="OrthoDB" id="3225452at2759"/>
<dbReference type="InterPro" id="IPR001356">
    <property type="entry name" value="HD"/>
</dbReference>
<dbReference type="PRINTS" id="PR00027">
    <property type="entry name" value="PAIREDBOX"/>
</dbReference>
<evidence type="ECO:0000256" key="9">
    <source>
        <dbReference type="RuleBase" id="RU000682"/>
    </source>
</evidence>
<evidence type="ECO:0000313" key="13">
    <source>
        <dbReference type="Proteomes" id="UP001152320"/>
    </source>
</evidence>
<keyword evidence="4" id="KW-0563">Paired box</keyword>
<keyword evidence="8 9" id="KW-0539">Nucleus</keyword>
<dbReference type="GO" id="GO:0000978">
    <property type="term" value="F:RNA polymerase II cis-regulatory region sequence-specific DNA binding"/>
    <property type="evidence" value="ECO:0007669"/>
    <property type="project" value="TreeGrafter"/>
</dbReference>
<protein>
    <submittedName>
        <fullName evidence="12">Paired box protein Pax-2</fullName>
    </submittedName>
</protein>
<feature type="domain" description="Paired" evidence="11">
    <location>
        <begin position="26"/>
        <end position="152"/>
    </location>
</feature>
<dbReference type="Pfam" id="PF00292">
    <property type="entry name" value="PAX"/>
    <property type="match status" value="1"/>
</dbReference>
<gene>
    <name evidence="12" type="ORF">HOLleu_37203</name>
</gene>
<keyword evidence="3" id="KW-0217">Developmental protein</keyword>
<dbReference type="PANTHER" id="PTHR45636:SF41">
    <property type="entry name" value="PAIRED BOX PROTEIN PAX-6-RELATED"/>
    <property type="match status" value="1"/>
</dbReference>
<keyword evidence="13" id="KW-1185">Reference proteome</keyword>
<dbReference type="InterPro" id="IPR043565">
    <property type="entry name" value="PAX_fam"/>
</dbReference>
<dbReference type="FunFam" id="1.10.10.10:FF:000003">
    <property type="entry name" value="Paired box protein Pax-6"/>
    <property type="match status" value="1"/>
</dbReference>
<dbReference type="Pfam" id="PF00046">
    <property type="entry name" value="Homeodomain"/>
    <property type="match status" value="1"/>
</dbReference>
<evidence type="ECO:0000259" key="11">
    <source>
        <dbReference type="PROSITE" id="PS51057"/>
    </source>
</evidence>
<dbReference type="CDD" id="cd00131">
    <property type="entry name" value="PAX"/>
    <property type="match status" value="1"/>
</dbReference>
<dbReference type="GO" id="GO:0005634">
    <property type="term" value="C:nucleus"/>
    <property type="evidence" value="ECO:0007669"/>
    <property type="project" value="UniProtKB-SubCell"/>
</dbReference>
<evidence type="ECO:0000256" key="1">
    <source>
        <dbReference type="ARBA" id="ARBA00004123"/>
    </source>
</evidence>
<accession>A0A9Q1BF41</accession>
<dbReference type="InterPro" id="IPR001523">
    <property type="entry name" value="Paired_dom"/>
</dbReference>
<comment type="caution">
    <text evidence="12">The sequence shown here is derived from an EMBL/GenBank/DDBJ whole genome shotgun (WGS) entry which is preliminary data.</text>
</comment>
<dbReference type="PANTHER" id="PTHR45636">
    <property type="entry name" value="PAIRED BOX PROTEIN PAX-6-RELATED-RELATED"/>
    <property type="match status" value="1"/>
</dbReference>
<evidence type="ECO:0000256" key="4">
    <source>
        <dbReference type="ARBA" id="ARBA00022724"/>
    </source>
</evidence>
<evidence type="ECO:0000256" key="6">
    <source>
        <dbReference type="ARBA" id="ARBA00023125"/>
    </source>
</evidence>
<keyword evidence="9" id="KW-0371">Homeobox</keyword>
<organism evidence="12 13">
    <name type="scientific">Holothuria leucospilota</name>
    <name type="common">Black long sea cucumber</name>
    <name type="synonym">Mertensiothuria leucospilota</name>
    <dbReference type="NCBI Taxonomy" id="206669"/>
    <lineage>
        <taxon>Eukaryota</taxon>
        <taxon>Metazoa</taxon>
        <taxon>Echinodermata</taxon>
        <taxon>Eleutherozoa</taxon>
        <taxon>Echinozoa</taxon>
        <taxon>Holothuroidea</taxon>
        <taxon>Aspidochirotacea</taxon>
        <taxon>Aspidochirotida</taxon>
        <taxon>Holothuriidae</taxon>
        <taxon>Holothuria</taxon>
    </lineage>
</organism>
<feature type="region of interest" description="Disordered" evidence="10">
    <location>
        <begin position="269"/>
        <end position="290"/>
    </location>
</feature>
<evidence type="ECO:0000256" key="2">
    <source>
        <dbReference type="ARBA" id="ARBA00005733"/>
    </source>
</evidence>
<feature type="compositionally biased region" description="Polar residues" evidence="10">
    <location>
        <begin position="164"/>
        <end position="173"/>
    </location>
</feature>
<dbReference type="PROSITE" id="PS51057">
    <property type="entry name" value="PAIRED_2"/>
    <property type="match status" value="1"/>
</dbReference>
<dbReference type="Proteomes" id="UP001152320">
    <property type="component" value="Chromosome 20"/>
</dbReference>
<dbReference type="CDD" id="cd00086">
    <property type="entry name" value="homeodomain"/>
    <property type="match status" value="1"/>
</dbReference>
<dbReference type="SMART" id="SM00351">
    <property type="entry name" value="PAX"/>
    <property type="match status" value="1"/>
</dbReference>
<comment type="similarity">
    <text evidence="2">Belongs to the paired homeobox family.</text>
</comment>
<dbReference type="InterPro" id="IPR043182">
    <property type="entry name" value="PAIRED_DNA-bd_dom"/>
</dbReference>
<evidence type="ECO:0000313" key="12">
    <source>
        <dbReference type="EMBL" id="KAJ8022337.1"/>
    </source>
</evidence>
<feature type="compositionally biased region" description="Basic and acidic residues" evidence="10">
    <location>
        <begin position="153"/>
        <end position="163"/>
    </location>
</feature>
<feature type="compositionally biased region" description="Polar residues" evidence="10">
    <location>
        <begin position="276"/>
        <end position="290"/>
    </location>
</feature>